<dbReference type="RefSeq" id="WP_081198667.1">
    <property type="nucleotide sequence ID" value="NZ_FOCZ01000001.1"/>
</dbReference>
<proteinExistence type="predicted"/>
<keyword evidence="3" id="KW-1185">Reference proteome</keyword>
<organism evidence="2 3">
    <name type="scientific">Niastella yeongjuensis</name>
    <dbReference type="NCBI Taxonomy" id="354355"/>
    <lineage>
        <taxon>Bacteria</taxon>
        <taxon>Pseudomonadati</taxon>
        <taxon>Bacteroidota</taxon>
        <taxon>Chitinophagia</taxon>
        <taxon>Chitinophagales</taxon>
        <taxon>Chitinophagaceae</taxon>
        <taxon>Niastella</taxon>
    </lineage>
</organism>
<evidence type="ECO:0000256" key="1">
    <source>
        <dbReference type="SAM" id="SignalP"/>
    </source>
</evidence>
<protein>
    <submittedName>
        <fullName evidence="2">Uncharacterized protein</fullName>
    </submittedName>
</protein>
<dbReference type="Proteomes" id="UP000192610">
    <property type="component" value="Unassembled WGS sequence"/>
</dbReference>
<evidence type="ECO:0000313" key="2">
    <source>
        <dbReference type="EMBL" id="OQP50336.1"/>
    </source>
</evidence>
<dbReference type="EMBL" id="LVXG01000012">
    <property type="protein sequence ID" value="OQP50336.1"/>
    <property type="molecule type" value="Genomic_DNA"/>
</dbReference>
<sequence>MKNYSIIAIVLVAFTLAFSNTTLANNENPNNKHVTELKFVGNKENQPLFELNVKSASEDEYSVTFRDEFGNVLYTEKFKGATLSKKYLLKTEEFGDAALHVIVKSKNSNSTEVYSINRSHSYVEETVVNKVK</sequence>
<feature type="chain" id="PRO_5010708659" evidence="1">
    <location>
        <begin position="25"/>
        <end position="132"/>
    </location>
</feature>
<feature type="signal peptide" evidence="1">
    <location>
        <begin position="1"/>
        <end position="24"/>
    </location>
</feature>
<name>A0A1V9EW18_9BACT</name>
<comment type="caution">
    <text evidence="2">The sequence shown here is derived from an EMBL/GenBank/DDBJ whole genome shotgun (WGS) entry which is preliminary data.</text>
</comment>
<evidence type="ECO:0000313" key="3">
    <source>
        <dbReference type="Proteomes" id="UP000192610"/>
    </source>
</evidence>
<dbReference type="OrthoDB" id="670596at2"/>
<reference evidence="3" key="1">
    <citation type="submission" date="2016-04" db="EMBL/GenBank/DDBJ databases">
        <authorList>
            <person name="Chen L."/>
            <person name="Zhuang W."/>
            <person name="Wang G."/>
        </authorList>
    </citation>
    <scope>NUCLEOTIDE SEQUENCE [LARGE SCALE GENOMIC DNA]</scope>
    <source>
        <strain evidence="3">17621</strain>
    </source>
</reference>
<accession>A0A1V9EW18</accession>
<gene>
    <name evidence="2" type="ORF">A4H97_00380</name>
</gene>
<dbReference type="AlphaFoldDB" id="A0A1V9EW18"/>
<keyword evidence="1" id="KW-0732">Signal</keyword>